<name>A0A174SVM9_9CLOT</name>
<comment type="subunit">
    <text evidence="7">Homodimer.</text>
</comment>
<feature type="binding site" evidence="8">
    <location>
        <position position="357"/>
    </location>
    <ligand>
        <name>substrate</name>
    </ligand>
</feature>
<dbReference type="Proteomes" id="UP000095563">
    <property type="component" value="Unassembled WGS sequence"/>
</dbReference>
<dbReference type="Pfam" id="PF00266">
    <property type="entry name" value="Aminotran_5"/>
    <property type="match status" value="1"/>
</dbReference>
<evidence type="ECO:0000256" key="6">
    <source>
        <dbReference type="ARBA" id="ARBA00049460"/>
    </source>
</evidence>
<comment type="cofactor">
    <cofactor evidence="1 7 9">
        <name>pyridoxal 5'-phosphate</name>
        <dbReference type="ChEBI" id="CHEBI:597326"/>
    </cofactor>
</comment>
<keyword evidence="4 7" id="KW-0663">Pyridoxal phosphate</keyword>
<comment type="similarity">
    <text evidence="7">Belongs to the class-V pyridoxal-phosphate-dependent aminotransferase family. PhnW subfamily.</text>
</comment>
<dbReference type="InterPro" id="IPR015422">
    <property type="entry name" value="PyrdxlP-dep_Trfase_small"/>
</dbReference>
<dbReference type="GO" id="GO:0019700">
    <property type="term" value="P:organic phosphonate catabolic process"/>
    <property type="evidence" value="ECO:0007669"/>
    <property type="project" value="UniProtKB-UniRule"/>
</dbReference>
<dbReference type="InterPro" id="IPR012703">
    <property type="entry name" value="NH2EtPonate_pyrv_transaminase"/>
</dbReference>
<evidence type="ECO:0000256" key="5">
    <source>
        <dbReference type="ARBA" id="ARBA00023317"/>
    </source>
</evidence>
<keyword evidence="5 7" id="KW-0670">Pyruvate</keyword>
<protein>
    <recommendedName>
        <fullName evidence="7">2-aminoethylphosphonate--pyruvate transaminase</fullName>
        <ecNumber evidence="7">2.6.1.37</ecNumber>
    </recommendedName>
    <alternativeName>
        <fullName evidence="7">2-aminoethylphosphonate aminotransferase</fullName>
    </alternativeName>
    <alternativeName>
        <fullName evidence="7">AEP transaminase</fullName>
        <shortName evidence="7">AEPT</shortName>
    </alternativeName>
</protein>
<dbReference type="InterPro" id="IPR024169">
    <property type="entry name" value="SP_NH2Trfase/AEP_transaminase"/>
</dbReference>
<dbReference type="NCBIfam" id="TIGR03301">
    <property type="entry name" value="PhnW-AepZ"/>
    <property type="match status" value="1"/>
</dbReference>
<dbReference type="EMBL" id="CZBO01000002">
    <property type="protein sequence ID" value="CUQ00826.1"/>
    <property type="molecule type" value="Genomic_DNA"/>
</dbReference>
<feature type="domain" description="Aminotransferase class V" evidence="10">
    <location>
        <begin position="61"/>
        <end position="323"/>
    </location>
</feature>
<dbReference type="InterPro" id="IPR015421">
    <property type="entry name" value="PyrdxlP-dep_Trfase_major"/>
</dbReference>
<dbReference type="AlphaFoldDB" id="A0A174SVM9"/>
<evidence type="ECO:0000256" key="4">
    <source>
        <dbReference type="ARBA" id="ARBA00022898"/>
    </source>
</evidence>
<dbReference type="Gene3D" id="3.90.1150.10">
    <property type="entry name" value="Aspartate Aminotransferase, domain 1"/>
    <property type="match status" value="1"/>
</dbReference>
<evidence type="ECO:0000313" key="12">
    <source>
        <dbReference type="Proteomes" id="UP000095563"/>
    </source>
</evidence>
<dbReference type="InterPro" id="IPR000192">
    <property type="entry name" value="Aminotrans_V_dom"/>
</dbReference>
<evidence type="ECO:0000256" key="1">
    <source>
        <dbReference type="ARBA" id="ARBA00001933"/>
    </source>
</evidence>
<dbReference type="Gene3D" id="3.40.640.10">
    <property type="entry name" value="Type I PLP-dependent aspartate aminotransferase-like (Major domain)"/>
    <property type="match status" value="1"/>
</dbReference>
<dbReference type="PIRSF" id="PIRSF000524">
    <property type="entry name" value="SPT"/>
    <property type="match status" value="1"/>
</dbReference>
<sequence>MANIQVDRIMGERIMENIFKNDYILLTPGPLTTTKGVRKALLKDMCTWDDDYNSLTQEIRRELVKLVTDDTENYTAVLLQGSGTYSVEGVISSSVGEGDKLFIISNGAYGDRMVDIARANKIKHIILKFKENEVLDIKKIEDTLKEHFDITHISMIHLETTTGILNNLEDVCNLAKKYNKTMIVDAMSSMGAIPIDVKKLNIDFLISSANKCIQGVPGFGFIICNKESLIKCKDKARSLSLDIYDQWISMEKGNGKWRFTSPTHVVRAFHRALIELKEEGGVLERNKRYSENQKTLVEGLERIGIKALVDRENQSPVITTFLTPESKDFSFNKLYLALKDEGFVIYPGKLTEIETFRIGTIGDVYKDDIERLVSCIGNLV</sequence>
<dbReference type="HAMAP" id="MF_01376">
    <property type="entry name" value="PhnW_aminotrans_5"/>
    <property type="match status" value="1"/>
</dbReference>
<evidence type="ECO:0000256" key="9">
    <source>
        <dbReference type="PIRSR" id="PIRSR000524-50"/>
    </source>
</evidence>
<evidence type="ECO:0000256" key="8">
    <source>
        <dbReference type="PIRSR" id="PIRSR000524-1"/>
    </source>
</evidence>
<keyword evidence="2 7" id="KW-0032">Aminotransferase</keyword>
<comment type="catalytic activity">
    <reaction evidence="6 7">
        <text>(2-aminoethyl)phosphonate + pyruvate = phosphonoacetaldehyde + L-alanine</text>
        <dbReference type="Rhea" id="RHEA:17021"/>
        <dbReference type="ChEBI" id="CHEBI:15361"/>
        <dbReference type="ChEBI" id="CHEBI:57418"/>
        <dbReference type="ChEBI" id="CHEBI:57972"/>
        <dbReference type="ChEBI" id="CHEBI:58383"/>
        <dbReference type="EC" id="2.6.1.37"/>
    </reaction>
</comment>
<accession>A0A174SVM9</accession>
<dbReference type="PANTHER" id="PTHR42778:SF1">
    <property type="entry name" value="2-AMINOETHYLPHOSPHONATE--PYRUVATE TRANSAMINASE"/>
    <property type="match status" value="1"/>
</dbReference>
<evidence type="ECO:0000256" key="7">
    <source>
        <dbReference type="HAMAP-Rule" id="MF_01376"/>
    </source>
</evidence>
<dbReference type="NCBIfam" id="NF010006">
    <property type="entry name" value="PRK13479.1"/>
    <property type="match status" value="1"/>
</dbReference>
<evidence type="ECO:0000259" key="10">
    <source>
        <dbReference type="Pfam" id="PF00266"/>
    </source>
</evidence>
<feature type="modified residue" description="N6-(pyridoxal phosphate)lysine" evidence="7 9">
    <location>
        <position position="211"/>
    </location>
</feature>
<evidence type="ECO:0000256" key="3">
    <source>
        <dbReference type="ARBA" id="ARBA00022679"/>
    </source>
</evidence>
<dbReference type="InterPro" id="IPR015424">
    <property type="entry name" value="PyrdxlP-dep_Trfase"/>
</dbReference>
<evidence type="ECO:0000256" key="2">
    <source>
        <dbReference type="ARBA" id="ARBA00022576"/>
    </source>
</evidence>
<dbReference type="PANTHER" id="PTHR42778">
    <property type="entry name" value="2-AMINOETHYLPHOSPHONATE--PYRUVATE TRANSAMINASE"/>
    <property type="match status" value="1"/>
</dbReference>
<dbReference type="GO" id="GO:0016787">
    <property type="term" value="F:hydrolase activity"/>
    <property type="evidence" value="ECO:0007669"/>
    <property type="project" value="UniProtKB-KW"/>
</dbReference>
<comment type="function">
    <text evidence="7">Involved in phosphonate degradation.</text>
</comment>
<dbReference type="EC" id="2.6.1.37" evidence="7"/>
<dbReference type="NCBIfam" id="TIGR02326">
    <property type="entry name" value="transamin_PhnW"/>
    <property type="match status" value="1"/>
</dbReference>
<gene>
    <name evidence="7 11" type="primary">phnW</name>
    <name evidence="11" type="ORF">ERS852568_01539</name>
</gene>
<keyword evidence="11" id="KW-0378">Hydrolase</keyword>
<dbReference type="GO" id="GO:0047304">
    <property type="term" value="F:2-aminoethylphosphonate-pyruvate transaminase activity"/>
    <property type="evidence" value="ECO:0007669"/>
    <property type="project" value="UniProtKB-UniRule"/>
</dbReference>
<organism evidence="11 12">
    <name type="scientific">Clostridium baratii</name>
    <dbReference type="NCBI Taxonomy" id="1561"/>
    <lineage>
        <taxon>Bacteria</taxon>
        <taxon>Bacillati</taxon>
        <taxon>Bacillota</taxon>
        <taxon>Clostridia</taxon>
        <taxon>Eubacteriales</taxon>
        <taxon>Clostridiaceae</taxon>
        <taxon>Clostridium</taxon>
    </lineage>
</organism>
<dbReference type="SUPFAM" id="SSF53383">
    <property type="entry name" value="PLP-dependent transferases"/>
    <property type="match status" value="1"/>
</dbReference>
<proteinExistence type="inferred from homology"/>
<evidence type="ECO:0000313" key="11">
    <source>
        <dbReference type="EMBL" id="CUQ00826.1"/>
    </source>
</evidence>
<keyword evidence="3 7" id="KW-0808">Transferase</keyword>
<reference evidence="11 12" key="1">
    <citation type="submission" date="2015-09" db="EMBL/GenBank/DDBJ databases">
        <authorList>
            <consortium name="Pathogen Informatics"/>
        </authorList>
    </citation>
    <scope>NUCLEOTIDE SEQUENCE [LARGE SCALE GENOMIC DNA]</scope>
    <source>
        <strain evidence="11 12">2789STDY5834956</strain>
    </source>
</reference>